<sequence length="59" mass="6728">MTTFEVGVNLNAVDITNLDLRVPVFVDMGQYGHAYFKIINLEYTESEVITTVTLQRISF</sequence>
<organism evidence="1 2">
    <name type="scientific">Chitinophaga sancti</name>
    <dbReference type="NCBI Taxonomy" id="1004"/>
    <lineage>
        <taxon>Bacteria</taxon>
        <taxon>Pseudomonadati</taxon>
        <taxon>Bacteroidota</taxon>
        <taxon>Chitinophagia</taxon>
        <taxon>Chitinophagales</taxon>
        <taxon>Chitinophagaceae</taxon>
        <taxon>Chitinophaga</taxon>
    </lineage>
</organism>
<evidence type="ECO:0000313" key="1">
    <source>
        <dbReference type="EMBL" id="WQG92680.1"/>
    </source>
</evidence>
<keyword evidence="2" id="KW-1185">Reference proteome</keyword>
<reference evidence="1 2" key="1">
    <citation type="submission" date="2023-11" db="EMBL/GenBank/DDBJ databases">
        <title>MicrobeMod: A computational toolkit for identifying prokaryotic methylation and restriction-modification with nanopore sequencing.</title>
        <authorList>
            <person name="Crits-Christoph A."/>
            <person name="Kang S.C."/>
            <person name="Lee H."/>
            <person name="Ostrov N."/>
        </authorList>
    </citation>
    <scope>NUCLEOTIDE SEQUENCE [LARGE SCALE GENOMIC DNA]</scope>
    <source>
        <strain evidence="1 2">ATCC 23090</strain>
    </source>
</reference>
<accession>A0ABZ0XQG7</accession>
<name>A0ABZ0XQG7_9BACT</name>
<proteinExistence type="predicted"/>
<dbReference type="RefSeq" id="WP_322518620.1">
    <property type="nucleotide sequence ID" value="NZ_CP140154.1"/>
</dbReference>
<dbReference type="Proteomes" id="UP001326715">
    <property type="component" value="Chromosome"/>
</dbReference>
<gene>
    <name evidence="1" type="ORF">SR876_14270</name>
</gene>
<dbReference type="EMBL" id="CP140154">
    <property type="protein sequence ID" value="WQG92680.1"/>
    <property type="molecule type" value="Genomic_DNA"/>
</dbReference>
<protein>
    <submittedName>
        <fullName evidence="1">Uncharacterized protein</fullName>
    </submittedName>
</protein>
<evidence type="ECO:0000313" key="2">
    <source>
        <dbReference type="Proteomes" id="UP001326715"/>
    </source>
</evidence>